<keyword evidence="11" id="KW-0862">Zinc</keyword>
<evidence type="ECO:0000256" key="11">
    <source>
        <dbReference type="ARBA" id="ARBA00022833"/>
    </source>
</evidence>
<dbReference type="Proteomes" id="UP001154078">
    <property type="component" value="Chromosome 9"/>
</dbReference>
<evidence type="ECO:0000259" key="19">
    <source>
        <dbReference type="SMART" id="SM00249"/>
    </source>
</evidence>
<dbReference type="Pfam" id="PF00538">
    <property type="entry name" value="Linker_histone"/>
    <property type="match status" value="1"/>
</dbReference>
<evidence type="ECO:0000256" key="4">
    <source>
        <dbReference type="ARBA" id="ARBA00022491"/>
    </source>
</evidence>
<feature type="compositionally biased region" description="Polar residues" evidence="18">
    <location>
        <begin position="1605"/>
        <end position="1622"/>
    </location>
</feature>
<dbReference type="GO" id="GO:0070776">
    <property type="term" value="C:MOZ/MORF histone acetyltransferase complex"/>
    <property type="evidence" value="ECO:0007669"/>
    <property type="project" value="TreeGrafter"/>
</dbReference>
<feature type="region of interest" description="Disordered" evidence="18">
    <location>
        <begin position="1446"/>
        <end position="1691"/>
    </location>
</feature>
<dbReference type="InterPro" id="IPR036388">
    <property type="entry name" value="WH-like_DNA-bd_sf"/>
</dbReference>
<feature type="compositionally biased region" description="Basic and acidic residues" evidence="18">
    <location>
        <begin position="1373"/>
        <end position="1423"/>
    </location>
</feature>
<keyword evidence="13" id="KW-0156">Chromatin regulator</keyword>
<keyword evidence="9" id="KW-0677">Repeat</keyword>
<comment type="similarity">
    <text evidence="2">Belongs to the MYST (SAS/MOZ) family.</text>
</comment>
<feature type="compositionally biased region" description="Low complexity" evidence="18">
    <location>
        <begin position="2262"/>
        <end position="2316"/>
    </location>
</feature>
<feature type="region of interest" description="Disordered" evidence="18">
    <location>
        <begin position="323"/>
        <end position="904"/>
    </location>
</feature>
<evidence type="ECO:0000256" key="9">
    <source>
        <dbReference type="ARBA" id="ARBA00022737"/>
    </source>
</evidence>
<evidence type="ECO:0000256" key="16">
    <source>
        <dbReference type="ARBA" id="ARBA00048017"/>
    </source>
</evidence>
<evidence type="ECO:0000256" key="13">
    <source>
        <dbReference type="ARBA" id="ARBA00022853"/>
    </source>
</evidence>
<feature type="compositionally biased region" description="Basic and acidic residues" evidence="18">
    <location>
        <begin position="2098"/>
        <end position="2120"/>
    </location>
</feature>
<keyword evidence="10" id="KW-0863">Zinc-finger</keyword>
<dbReference type="InterPro" id="IPR050603">
    <property type="entry name" value="MYST_HAT"/>
</dbReference>
<feature type="compositionally biased region" description="Polar residues" evidence="18">
    <location>
        <begin position="811"/>
        <end position="820"/>
    </location>
</feature>
<proteinExistence type="inferred from homology"/>
<feature type="compositionally biased region" description="Polar residues" evidence="18">
    <location>
        <begin position="2121"/>
        <end position="2136"/>
    </location>
</feature>
<dbReference type="GO" id="GO:0010484">
    <property type="term" value="F:histone H3 acetyltransferase activity"/>
    <property type="evidence" value="ECO:0007669"/>
    <property type="project" value="TreeGrafter"/>
</dbReference>
<dbReference type="SUPFAM" id="SSF46785">
    <property type="entry name" value="Winged helix' DNA-binding domain"/>
    <property type="match status" value="1"/>
</dbReference>
<dbReference type="FunFam" id="1.10.10.10:FF:000123">
    <property type="entry name" value="Histone acetyltransferase"/>
    <property type="match status" value="1"/>
</dbReference>
<feature type="region of interest" description="Disordered" evidence="18">
    <location>
        <begin position="1781"/>
        <end position="1816"/>
    </location>
</feature>
<dbReference type="InterPro" id="IPR036390">
    <property type="entry name" value="WH_DNA-bd_sf"/>
</dbReference>
<feature type="region of interest" description="Disordered" evidence="18">
    <location>
        <begin position="2426"/>
        <end position="2453"/>
    </location>
</feature>
<keyword evidence="7" id="KW-0808">Transferase</keyword>
<evidence type="ECO:0000313" key="20">
    <source>
        <dbReference type="EMBL" id="CAH0564031.1"/>
    </source>
</evidence>
<keyword evidence="4" id="KW-0678">Repressor</keyword>
<dbReference type="GO" id="GO:0006334">
    <property type="term" value="P:nucleosome assembly"/>
    <property type="evidence" value="ECO:0007669"/>
    <property type="project" value="InterPro"/>
</dbReference>
<keyword evidence="21" id="KW-1185">Reference proteome</keyword>
<feature type="compositionally biased region" description="Low complexity" evidence="18">
    <location>
        <begin position="509"/>
        <end position="524"/>
    </location>
</feature>
<dbReference type="GO" id="GO:0005634">
    <property type="term" value="C:nucleus"/>
    <property type="evidence" value="ECO:0007669"/>
    <property type="project" value="UniProtKB-SubCell"/>
</dbReference>
<keyword evidence="14" id="KW-0007">Acetylation</keyword>
<feature type="region of interest" description="Disordered" evidence="18">
    <location>
        <begin position="161"/>
        <end position="186"/>
    </location>
</feature>
<feature type="compositionally biased region" description="Basic and acidic residues" evidence="18">
    <location>
        <begin position="1926"/>
        <end position="1969"/>
    </location>
</feature>
<feature type="compositionally biased region" description="Polar residues" evidence="18">
    <location>
        <begin position="2438"/>
        <end position="2453"/>
    </location>
</feature>
<dbReference type="PANTHER" id="PTHR10615">
    <property type="entry name" value="HISTONE ACETYLTRANSFERASE"/>
    <property type="match status" value="1"/>
</dbReference>
<feature type="compositionally biased region" description="Low complexity" evidence="18">
    <location>
        <begin position="1872"/>
        <end position="1883"/>
    </location>
</feature>
<comment type="subcellular location">
    <subcellularLocation>
        <location evidence="1">Nucleus</location>
    </subcellularLocation>
</comment>
<evidence type="ECO:0000256" key="1">
    <source>
        <dbReference type="ARBA" id="ARBA00004123"/>
    </source>
</evidence>
<dbReference type="FunFam" id="3.30.60.60:FF:000002">
    <property type="entry name" value="Histone acetyltransferase"/>
    <property type="match status" value="1"/>
</dbReference>
<reference evidence="20" key="1">
    <citation type="submission" date="2021-12" db="EMBL/GenBank/DDBJ databases">
        <authorList>
            <person name="King R."/>
        </authorList>
    </citation>
    <scope>NUCLEOTIDE SEQUENCE</scope>
</reference>
<accession>A0A9P0BEK8</accession>
<feature type="region of interest" description="Disordered" evidence="18">
    <location>
        <begin position="2052"/>
        <end position="2144"/>
    </location>
</feature>
<evidence type="ECO:0000256" key="10">
    <source>
        <dbReference type="ARBA" id="ARBA00022771"/>
    </source>
</evidence>
<feature type="compositionally biased region" description="Polar residues" evidence="18">
    <location>
        <begin position="2220"/>
        <end position="2236"/>
    </location>
</feature>
<evidence type="ECO:0000313" key="21">
    <source>
        <dbReference type="Proteomes" id="UP001154078"/>
    </source>
</evidence>
<dbReference type="FunFam" id="3.40.630.30:FF:000001">
    <property type="entry name" value="Histone acetyltransferase"/>
    <property type="match status" value="1"/>
</dbReference>
<feature type="region of interest" description="Disordered" evidence="18">
    <location>
        <begin position="1918"/>
        <end position="1983"/>
    </location>
</feature>
<dbReference type="Gene3D" id="3.30.60.60">
    <property type="entry name" value="N-acetyl transferase-like"/>
    <property type="match status" value="1"/>
</dbReference>
<keyword evidence="6" id="KW-0597">Phosphoprotein</keyword>
<evidence type="ECO:0000256" key="15">
    <source>
        <dbReference type="ARBA" id="ARBA00023242"/>
    </source>
</evidence>
<feature type="compositionally biased region" description="Basic and acidic residues" evidence="18">
    <location>
        <begin position="642"/>
        <end position="792"/>
    </location>
</feature>
<dbReference type="GO" id="GO:0008270">
    <property type="term" value="F:zinc ion binding"/>
    <property type="evidence" value="ECO:0007669"/>
    <property type="project" value="UniProtKB-KW"/>
</dbReference>
<dbReference type="EC" id="2.3.1.48" evidence="3"/>
<feature type="compositionally biased region" description="Low complexity" evidence="18">
    <location>
        <begin position="369"/>
        <end position="385"/>
    </location>
</feature>
<name>A0A9P0BEK8_BRAAE</name>
<evidence type="ECO:0000256" key="7">
    <source>
        <dbReference type="ARBA" id="ARBA00022679"/>
    </source>
</evidence>
<dbReference type="PANTHER" id="PTHR10615:SF217">
    <property type="entry name" value="HISTONE ACETYLTRANSFERASE"/>
    <property type="match status" value="1"/>
</dbReference>
<organism evidence="20 21">
    <name type="scientific">Brassicogethes aeneus</name>
    <name type="common">Rape pollen beetle</name>
    <name type="synonym">Meligethes aeneus</name>
    <dbReference type="NCBI Taxonomy" id="1431903"/>
    <lineage>
        <taxon>Eukaryota</taxon>
        <taxon>Metazoa</taxon>
        <taxon>Ecdysozoa</taxon>
        <taxon>Arthropoda</taxon>
        <taxon>Hexapoda</taxon>
        <taxon>Insecta</taxon>
        <taxon>Pterygota</taxon>
        <taxon>Neoptera</taxon>
        <taxon>Endopterygota</taxon>
        <taxon>Coleoptera</taxon>
        <taxon>Polyphaga</taxon>
        <taxon>Cucujiformia</taxon>
        <taxon>Nitidulidae</taxon>
        <taxon>Meligethinae</taxon>
        <taxon>Brassicogethes</taxon>
    </lineage>
</organism>
<feature type="region of interest" description="Disordered" evidence="18">
    <location>
        <begin position="1270"/>
        <end position="1423"/>
    </location>
</feature>
<feature type="compositionally biased region" description="Basic residues" evidence="18">
    <location>
        <begin position="1460"/>
        <end position="1481"/>
    </location>
</feature>
<dbReference type="EMBL" id="OV121140">
    <property type="protein sequence ID" value="CAH0564031.1"/>
    <property type="molecule type" value="Genomic_DNA"/>
</dbReference>
<dbReference type="InterPro" id="IPR013083">
    <property type="entry name" value="Znf_RING/FYVE/PHD"/>
</dbReference>
<feature type="compositionally biased region" description="Basic and acidic residues" evidence="18">
    <location>
        <begin position="1628"/>
        <end position="1641"/>
    </location>
</feature>
<feature type="active site" description="Proton donor/acceptor" evidence="17">
    <location>
        <position position="1123"/>
    </location>
</feature>
<evidence type="ECO:0000256" key="12">
    <source>
        <dbReference type="ARBA" id="ARBA00022843"/>
    </source>
</evidence>
<sequence>MCEPEEVSQEVWSQWFLDAIRKIRSQKQRPSVERICHAIRQHHNYHEDVVAEHLEAAVKAGAVLKVFNKGQSSYKDPGGLQSRTLNINKGADLCKVVTKAVRELGEREGSTVKSIEKYIRQSHTIVESPEHDLKNAIKLSAKRAVARNFIITDGKSFKYNYNQQSPSVKRPKDANKKSDQENTTKQPASLPICSECLGTESNNGKGVSEKLSACSECGSFVHLSCTQAGPELAGLLAKGGKWFCEDCKICDGCGNSGVSTCLLCCCGCDRNYHMGCLDPPAEKKPKCPWRCKHCLTHHENIKKKAGGDTTPTVKKKIEKVREKIKEKSVNSPSGPTVEEVEEEIAEEEKVRDTPGEESPKSAVRRSRLASDGSDGAAADGTTSSGKKFRRDKSPEASEDLRIDTNDKMSKEKQKFFRSSAFNADKKKVVGKKGTKSAKVVNSGAKKDVTVPGRVKNGNNKVEVKKEVNAPKPAVKKKASPKEIKLSESSSSDSEEGSTSSDEDEETSNESDSTSTSSTASSESENAQKPTVAKKEETFGSISGITPDKDAPWGFAAEAQKTNEKIAFAVSKDDKNVNNNSDDDKDKHSRVGIGQLKGLFDGLSHLFSPPTSNRASRATPPNYNPNRRKPRDSSKEDDVETPIAEKKVVNVDKKTPNVDKKVPVVEEKAPNVEKKVPSAEKKVPSAEKKTPTVEKKPPSAEKKTPSVEKKAPSVEKKPPSAEKKTPSVEKKAPSVEKKAPSAEKKTPSVEKKAPIVEKKAPSVEKKAPSAEKKAPSAEKKAPSVDKKLPEVKKTSTSIKPEIKEEIKMETEALNTSMSPSNLVKRAANSKQHEPKKMVKKDDSVQADVVAKSTPPPTVKKQQLQQQQQGRSAGAAAAMLPPPPPPQPFANSQTDFDMKPTQLPPGVTNKDVELFREAREKAAAATAALAAPDAAANPVLTSPSHAMAAQGRCPAAIDFGKYEIQTWYSSPFPQEYARLPKLFLCEFCLKYTKSKAVLERHQDKCTWRHPPATEIYRCEDISVFEVDGNVNKIYCQNLCLLAKLFLDHKTLYYDVEPFLFYVLTKNDKKGCHLVGYFSKEKHCQQKYNVSCIMTMPQYQRQGFGRFLIEFSYLLSKEEGQPGTPEKPLSDLGKVSYYAYWKSVVLEYFHKHKTENIKLTNISKETGMYCHDIALALQLLGFIKYIPTDSSMKPVLIVNWEKVNAHAERVAKSKTRILIDHECLRWTPLLTPTVNPFREPEDIDKDGGITADIVVPMPEKIILESTPGVKLKRGKKRRISTAPPRIPKTPKSEVKNVSVEEEVEITSSGRKRTRPVKYNETTFADVKNKTPNAQENNLKRKQPDEKEPEVDKKKPKLESPVVELKTPKRSAVKNVETPESRPKRGSQAKEKVVGERWSQRRAKKQLELEESKKKEEEKVVEVTEEEKLTPVAVKSEPKEVKKVVVEVPTTPEVAKKTIEATPVKKKTPKSSRKKRGWGKAKSRKAPQVATKQLTLPELMKNKLQPKDSESDSIISEKSEDETKIKQKTPEKLPRPKSTKEKSKKPSRISTEEDSSAEADDEMENDELTPKDSTPTKYKFSKTTNTPPKEKTEPKLSPLKAQNEKTTEEPSTNEKPTSPVDSTTSESETEIDGQKIKTISHKEIMKISQQAPMKFEDKISPPKVSSPVKVEENIAPKEKEVETKETPMETDNTSMDMEIEKMDDDPIEQTQQKIIQVEEKFPETVKPEEKPKVEPPTPVVQAAVSQVQPSAPIGSQSQTLAPVSQPISIAQPCAPMAVNQTRVPVSQSSAPISKPSVNQVVIQPEKPKEEAVKPQEVKEKPAVIMEPPQKVEVVPPSVVEPKMTVITPNVVDKPVEKPAEKPFVPPPQVVERLEPKAQPQPQIQPQPAVISSAPSVVNNIAYHLPPMSFQAAPAQMHHQIEHGNNAAPQEKARSEKPMPPKPKPAEAEQKHEVKHAPKEEHRKESKKYEEKQLYHQKIPQQEKPQQYDPKKMHLEQHEQLLASAMASQNYHMAQAPYNHQWWNSQLAWQKYYDSTKVQGYAMPLQFPPMEMLPKQQLPSCEKEKPKVHRHESKQSAKSAKEKPSPRKEEKRKNDCPVQQKVCQEKVVKTHKETMEDNSGKDMEHQMQQNVKQQSAANDNIPSMGVYTPDSTTNSVHSLHYGQCDLDVAQLGLESPASISSDMASQNSVEPVRPPSQQQQQQQQQTNYDCAVQHNQNLQNMQQNASVPASSPNIPNNMQITSGKRQMQQQRSRSQTPSSTNNASKPQAQQMRSTTPQQQQQVQQNRQQRATPPIQQHHNVVQSNQQQQQQQVQNMHQQQQFLHQQVVHQGYGHPQLSASPMHHNPHHHHSVISQGNYIPVTVSTQMFATQPGTSTYVNVPMPTTVIQQRMTAQQSSALSTLGTTHQKLAPSPNCAVTSGTNFYIQTNPHVHSHTPTPTPTPTIQANPSQPGSGNSSCSLAKLQQLTNGLDMHPPASCNTMTPPPNTAMTLTPPPHHPHSTMTPPPSHQMMQTQSRNLTPPTAIPLQQQVLGYHHKYYQSAGMNVNQLGGSVTPPSIGQNLGRSGRSSANPAMQHMQTPSSRVSPNVTLNPNVMYNYRMTPQQTPGTVTGYITNPAAGFINNPQLPMQMMNMQSQYQDPAAIQRAAQQNTMYTYSYGIPLQPLNGTMRR</sequence>
<evidence type="ECO:0000256" key="8">
    <source>
        <dbReference type="ARBA" id="ARBA00022723"/>
    </source>
</evidence>
<feature type="compositionally biased region" description="Basic and acidic residues" evidence="18">
    <location>
        <begin position="2068"/>
        <end position="2090"/>
    </location>
</feature>
<protein>
    <recommendedName>
        <fullName evidence="3">histone acetyltransferase</fullName>
        <ecNumber evidence="3">2.3.1.48</ecNumber>
    </recommendedName>
</protein>
<dbReference type="InterPro" id="IPR002717">
    <property type="entry name" value="HAT_MYST-type"/>
</dbReference>
<evidence type="ECO:0000256" key="6">
    <source>
        <dbReference type="ARBA" id="ARBA00022553"/>
    </source>
</evidence>
<feature type="compositionally biased region" description="Basic and acidic residues" evidence="18">
    <location>
        <begin position="347"/>
        <end position="359"/>
    </location>
</feature>
<gene>
    <name evidence="20" type="ORF">MELIAE_LOCUS12671</name>
</gene>
<feature type="compositionally biased region" description="Polar residues" evidence="18">
    <location>
        <begin position="1781"/>
        <end position="1797"/>
    </location>
</feature>
<dbReference type="GO" id="GO:0003712">
    <property type="term" value="F:transcription coregulator activity"/>
    <property type="evidence" value="ECO:0007669"/>
    <property type="project" value="TreeGrafter"/>
</dbReference>
<feature type="compositionally biased region" description="Low complexity" evidence="18">
    <location>
        <begin position="2237"/>
        <end position="2254"/>
    </location>
</feature>
<keyword evidence="12" id="KW-0832">Ubl conjugation</keyword>
<dbReference type="SUPFAM" id="SSF57903">
    <property type="entry name" value="FYVE/PHD zinc finger"/>
    <property type="match status" value="2"/>
</dbReference>
<feature type="compositionally biased region" description="Basic and acidic residues" evidence="18">
    <location>
        <begin position="1801"/>
        <end position="1816"/>
    </location>
</feature>
<dbReference type="InterPro" id="IPR016181">
    <property type="entry name" value="Acyl_CoA_acyltransferase"/>
</dbReference>
<feature type="region of interest" description="Disordered" evidence="18">
    <location>
        <begin position="1852"/>
        <end position="1883"/>
    </location>
</feature>
<feature type="compositionally biased region" description="Basic and acidic residues" evidence="18">
    <location>
        <begin position="570"/>
        <end position="588"/>
    </location>
</feature>
<dbReference type="GO" id="GO:0006357">
    <property type="term" value="P:regulation of transcription by RNA polymerase II"/>
    <property type="evidence" value="ECO:0007669"/>
    <property type="project" value="TreeGrafter"/>
</dbReference>
<dbReference type="InterPro" id="IPR001965">
    <property type="entry name" value="Znf_PHD"/>
</dbReference>
<dbReference type="InterPro" id="IPR048589">
    <property type="entry name" value="SAMD1-like_WH"/>
</dbReference>
<dbReference type="InterPro" id="IPR011011">
    <property type="entry name" value="Znf_FYVE_PHD"/>
</dbReference>
<dbReference type="SUPFAM" id="SSF55729">
    <property type="entry name" value="Acyl-CoA N-acyltransferases (Nat)"/>
    <property type="match status" value="1"/>
</dbReference>
<dbReference type="Pfam" id="PF17772">
    <property type="entry name" value="zf-MYST"/>
    <property type="match status" value="1"/>
</dbReference>
<feature type="domain" description="Zinc finger PHD-type" evidence="19">
    <location>
        <begin position="249"/>
        <end position="295"/>
    </location>
</feature>
<feature type="domain" description="Zinc finger PHD-type" evidence="19">
    <location>
        <begin position="192"/>
        <end position="248"/>
    </location>
</feature>
<feature type="region of interest" description="Disordered" evidence="18">
    <location>
        <begin position="2217"/>
        <end position="2316"/>
    </location>
</feature>
<feature type="compositionally biased region" description="Polar residues" evidence="18">
    <location>
        <begin position="2175"/>
        <end position="2184"/>
    </location>
</feature>
<evidence type="ECO:0000256" key="14">
    <source>
        <dbReference type="ARBA" id="ARBA00022990"/>
    </source>
</evidence>
<dbReference type="GO" id="GO:0003677">
    <property type="term" value="F:DNA binding"/>
    <property type="evidence" value="ECO:0007669"/>
    <property type="project" value="InterPro"/>
</dbReference>
<feature type="compositionally biased region" description="Basic and acidic residues" evidence="18">
    <location>
        <begin position="799"/>
        <end position="809"/>
    </location>
</feature>
<comment type="catalytic activity">
    <reaction evidence="16">
        <text>L-lysyl-[protein] + acetyl-CoA = N(6)-acetyl-L-lysyl-[protein] + CoA + H(+)</text>
        <dbReference type="Rhea" id="RHEA:45948"/>
        <dbReference type="Rhea" id="RHEA-COMP:9752"/>
        <dbReference type="Rhea" id="RHEA-COMP:10731"/>
        <dbReference type="ChEBI" id="CHEBI:15378"/>
        <dbReference type="ChEBI" id="CHEBI:29969"/>
        <dbReference type="ChEBI" id="CHEBI:57287"/>
        <dbReference type="ChEBI" id="CHEBI:57288"/>
        <dbReference type="ChEBI" id="CHEBI:61930"/>
        <dbReference type="EC" id="2.3.1.48"/>
    </reaction>
</comment>
<feature type="compositionally biased region" description="Basic and acidic residues" evidence="18">
    <location>
        <begin position="829"/>
        <end position="842"/>
    </location>
</feature>
<dbReference type="Gene3D" id="1.10.10.10">
    <property type="entry name" value="Winged helix-like DNA-binding domain superfamily/Winged helix DNA-binding domain"/>
    <property type="match status" value="2"/>
</dbReference>
<feature type="compositionally biased region" description="Low complexity" evidence="18">
    <location>
        <begin position="857"/>
        <end position="877"/>
    </location>
</feature>
<keyword evidence="15" id="KW-0539">Nucleus</keyword>
<feature type="compositionally biased region" description="Acidic residues" evidence="18">
    <location>
        <begin position="492"/>
        <end position="508"/>
    </location>
</feature>
<dbReference type="OrthoDB" id="787137at2759"/>
<dbReference type="GO" id="GO:0003682">
    <property type="term" value="F:chromatin binding"/>
    <property type="evidence" value="ECO:0007669"/>
    <property type="project" value="TreeGrafter"/>
</dbReference>
<dbReference type="Pfam" id="PF21524">
    <property type="entry name" value="SAMD1_WH"/>
    <property type="match status" value="1"/>
</dbReference>
<feature type="compositionally biased region" description="Basic and acidic residues" evidence="18">
    <location>
        <begin position="391"/>
        <end position="414"/>
    </location>
</feature>
<feature type="compositionally biased region" description="Basic and acidic residues" evidence="18">
    <location>
        <begin position="1501"/>
        <end position="1537"/>
    </location>
</feature>
<keyword evidence="5" id="KW-1017">Isopeptide bond</keyword>
<feature type="compositionally biased region" description="Acidic residues" evidence="18">
    <location>
        <begin position="1548"/>
        <end position="1563"/>
    </location>
</feature>
<evidence type="ECO:0000256" key="2">
    <source>
        <dbReference type="ARBA" id="ARBA00010107"/>
    </source>
</evidence>
<dbReference type="GO" id="GO:0000786">
    <property type="term" value="C:nucleosome"/>
    <property type="evidence" value="ECO:0007669"/>
    <property type="project" value="InterPro"/>
</dbReference>
<dbReference type="InterPro" id="IPR040706">
    <property type="entry name" value="Zf-MYST"/>
</dbReference>
<dbReference type="Gene3D" id="3.30.40.10">
    <property type="entry name" value="Zinc/RING finger domain, C3HC4 (zinc finger)"/>
    <property type="match status" value="1"/>
</dbReference>
<feature type="compositionally biased region" description="Basic and acidic residues" evidence="18">
    <location>
        <begin position="170"/>
        <end position="182"/>
    </location>
</feature>
<evidence type="ECO:0000256" key="5">
    <source>
        <dbReference type="ARBA" id="ARBA00022499"/>
    </source>
</evidence>
<dbReference type="Gene3D" id="3.40.630.30">
    <property type="match status" value="1"/>
</dbReference>
<feature type="compositionally biased region" description="Basic and acidic residues" evidence="18">
    <location>
        <begin position="1334"/>
        <end position="1349"/>
    </location>
</feature>
<evidence type="ECO:0000256" key="3">
    <source>
        <dbReference type="ARBA" id="ARBA00013184"/>
    </source>
</evidence>
<dbReference type="SMART" id="SM00249">
    <property type="entry name" value="PHD"/>
    <property type="match status" value="2"/>
</dbReference>
<feature type="region of interest" description="Disordered" evidence="18">
    <location>
        <begin position="2479"/>
        <end position="2507"/>
    </location>
</feature>
<evidence type="ECO:0000256" key="17">
    <source>
        <dbReference type="PIRSR" id="PIRSR602717-51"/>
    </source>
</evidence>
<feature type="region of interest" description="Disordered" evidence="18">
    <location>
        <begin position="2556"/>
        <end position="2581"/>
    </location>
</feature>
<dbReference type="Pfam" id="PF01853">
    <property type="entry name" value="MOZ_SAS"/>
    <property type="match status" value="1"/>
</dbReference>
<feature type="compositionally biased region" description="Basic and acidic residues" evidence="18">
    <location>
        <begin position="1665"/>
        <end position="1683"/>
    </location>
</feature>
<dbReference type="SUPFAM" id="SSF57997">
    <property type="entry name" value="Tropomyosin"/>
    <property type="match status" value="1"/>
</dbReference>
<evidence type="ECO:0000256" key="18">
    <source>
        <dbReference type="SAM" id="MobiDB-lite"/>
    </source>
</evidence>
<feature type="region of interest" description="Disordered" evidence="18">
    <location>
        <begin position="2175"/>
        <end position="2202"/>
    </location>
</feature>
<dbReference type="InterPro" id="IPR005818">
    <property type="entry name" value="Histone_H1/H5_H15"/>
</dbReference>
<keyword evidence="8" id="KW-0479">Metal-binding</keyword>